<dbReference type="OrthoDB" id="214631at2157"/>
<evidence type="ECO:0000256" key="1">
    <source>
        <dbReference type="SAM" id="MobiDB-lite"/>
    </source>
</evidence>
<sequence>MSATDDGPGRREVAYRLFAAEFDDATLSYAESDEERAPKYVVTPTGARVNRLFAVGVLTEVEPVNDDVLRARVVDPTGAFVSYAGQYQPDAAAFFERTDPPAFVALTGKARTFQPEDSDRVYTSVRPESVSTVDAETRDRWTVSTAEATLRRVAAMTDALAMEDRGDELEAALLDRGYEESLAAGIPVALDHYGTTVAYLDAVREIALDALDVVAGERDEVRALDVAPDDAGTTSLGPLPDAVRRASTADASDPSESAAARPTTTEPTSTPSDATTTEPTSTPSDATADESTSTPSDATADEPTSTPSDATTTEPTSTPSDATADESTSTPSDATTTESTSTPSDATADESTTDDALGDFDAGDGDIGDFDAGDGDIGDFDDDGDLYELDEEERREVEEEFDVGFESGAEVGDPGEAGIDVPGPEELDDAVPADDAGSAPDADGDAGGADADLEAAAVDADADADADADLEAAAVDAMSDLDDGDGAPHDEVVAAVVEEHGADPGAVADAIEDALMSGKCYEPSEDRLKAI</sequence>
<feature type="region of interest" description="Disordered" evidence="1">
    <location>
        <begin position="225"/>
        <end position="464"/>
    </location>
</feature>
<protein>
    <recommendedName>
        <fullName evidence="4">Rpa-associated protein</fullName>
    </recommendedName>
</protein>
<dbReference type="RefSeq" id="WP_114449435.1">
    <property type="nucleotide sequence ID" value="NZ_QPHM01000001.1"/>
</dbReference>
<feature type="compositionally biased region" description="Low complexity" evidence="1">
    <location>
        <begin position="448"/>
        <end position="459"/>
    </location>
</feature>
<dbReference type="Gene3D" id="1.10.10.10">
    <property type="entry name" value="Winged helix-like DNA-binding domain superfamily/Winged helix DNA-binding domain"/>
    <property type="match status" value="1"/>
</dbReference>
<dbReference type="AlphaFoldDB" id="A0A368NDZ6"/>
<evidence type="ECO:0000313" key="2">
    <source>
        <dbReference type="EMBL" id="RCU47875.1"/>
    </source>
</evidence>
<dbReference type="InterPro" id="IPR036388">
    <property type="entry name" value="WH-like_DNA-bd_sf"/>
</dbReference>
<dbReference type="Proteomes" id="UP000252189">
    <property type="component" value="Unassembled WGS sequence"/>
</dbReference>
<comment type="caution">
    <text evidence="2">The sequence shown here is derived from an EMBL/GenBank/DDBJ whole genome shotgun (WGS) entry which is preliminary data.</text>
</comment>
<organism evidence="2 3">
    <name type="scientific">Haloplanus salinus</name>
    <dbReference type="NCBI Taxonomy" id="1126245"/>
    <lineage>
        <taxon>Archaea</taxon>
        <taxon>Methanobacteriati</taxon>
        <taxon>Methanobacteriota</taxon>
        <taxon>Stenosarchaea group</taxon>
        <taxon>Halobacteria</taxon>
        <taxon>Halobacteriales</taxon>
        <taxon>Haloferacaceae</taxon>
        <taxon>Haloplanus</taxon>
    </lineage>
</organism>
<evidence type="ECO:0000313" key="3">
    <source>
        <dbReference type="Proteomes" id="UP000252189"/>
    </source>
</evidence>
<feature type="compositionally biased region" description="Low complexity" evidence="1">
    <location>
        <begin position="316"/>
        <end position="346"/>
    </location>
</feature>
<feature type="compositionally biased region" description="Acidic residues" evidence="1">
    <location>
        <begin position="347"/>
        <end position="391"/>
    </location>
</feature>
<accession>A0A368NDZ6</accession>
<feature type="compositionally biased region" description="Low complexity" evidence="1">
    <location>
        <begin position="246"/>
        <end position="286"/>
    </location>
</feature>
<name>A0A368NDZ6_9EURY</name>
<evidence type="ECO:0008006" key="4">
    <source>
        <dbReference type="Google" id="ProtNLM"/>
    </source>
</evidence>
<keyword evidence="3" id="KW-1185">Reference proteome</keyword>
<feature type="compositionally biased region" description="Polar residues" evidence="1">
    <location>
        <begin position="289"/>
        <end position="315"/>
    </location>
</feature>
<dbReference type="EMBL" id="QPHM01000001">
    <property type="protein sequence ID" value="RCU47875.1"/>
    <property type="molecule type" value="Genomic_DNA"/>
</dbReference>
<gene>
    <name evidence="2" type="ORF">DU504_11570</name>
</gene>
<proteinExistence type="predicted"/>
<reference evidence="2 3" key="1">
    <citation type="submission" date="2018-07" db="EMBL/GenBank/DDBJ databases">
        <title>Genome sequences of Haloplanus salinus JCM 18368T.</title>
        <authorList>
            <person name="Kim Y.B."/>
            <person name="Roh S.W."/>
        </authorList>
    </citation>
    <scope>NUCLEOTIDE SEQUENCE [LARGE SCALE GENOMIC DNA]</scope>
    <source>
        <strain evidence="2 3">JCM 18368</strain>
    </source>
</reference>
<feature type="compositionally biased region" description="Acidic residues" evidence="1">
    <location>
        <begin position="423"/>
        <end position="432"/>
    </location>
</feature>